<reference evidence="2 3" key="1">
    <citation type="submission" date="2024-10" db="EMBL/GenBank/DDBJ databases">
        <authorList>
            <person name="Kim D."/>
        </authorList>
    </citation>
    <scope>NUCLEOTIDE SEQUENCE [LARGE SCALE GENOMIC DNA]</scope>
    <source>
        <strain evidence="2">BH-2024</strain>
    </source>
</reference>
<keyword evidence="1" id="KW-0472">Membrane</keyword>
<proteinExistence type="predicted"/>
<name>A0ABD2KY07_9BILA</name>
<evidence type="ECO:0000313" key="3">
    <source>
        <dbReference type="Proteomes" id="UP001620626"/>
    </source>
</evidence>
<feature type="transmembrane region" description="Helical" evidence="1">
    <location>
        <begin position="50"/>
        <end position="67"/>
    </location>
</feature>
<protein>
    <submittedName>
        <fullName evidence="2">Uncharacterized protein</fullName>
    </submittedName>
</protein>
<evidence type="ECO:0000313" key="2">
    <source>
        <dbReference type="EMBL" id="KAL3107828.1"/>
    </source>
</evidence>
<dbReference type="AlphaFoldDB" id="A0ABD2KY07"/>
<organism evidence="2 3">
    <name type="scientific">Heterodera trifolii</name>
    <dbReference type="NCBI Taxonomy" id="157864"/>
    <lineage>
        <taxon>Eukaryota</taxon>
        <taxon>Metazoa</taxon>
        <taxon>Ecdysozoa</taxon>
        <taxon>Nematoda</taxon>
        <taxon>Chromadorea</taxon>
        <taxon>Rhabditida</taxon>
        <taxon>Tylenchina</taxon>
        <taxon>Tylenchomorpha</taxon>
        <taxon>Tylenchoidea</taxon>
        <taxon>Heteroderidae</taxon>
        <taxon>Heteroderinae</taxon>
        <taxon>Heterodera</taxon>
    </lineage>
</organism>
<evidence type="ECO:0000256" key="1">
    <source>
        <dbReference type="SAM" id="Phobius"/>
    </source>
</evidence>
<sequence length="129" mass="14752">MKWPSLSPINAFRSLIAPLAAVYPFLISKIDHFIWIQYKFFLCQICLKMPSFSPIFVLFAIVVISLGKEHQKGDELRAKRQICQGFSAQYAACIAQKYSQCVWCNDADYRGPHRCDEKSSIKGCVQIVQ</sequence>
<dbReference type="EMBL" id="JBICBT010000605">
    <property type="protein sequence ID" value="KAL3107828.1"/>
    <property type="molecule type" value="Genomic_DNA"/>
</dbReference>
<keyword evidence="1" id="KW-0812">Transmembrane</keyword>
<gene>
    <name evidence="2" type="ORF">niasHT_017060</name>
</gene>
<feature type="transmembrane region" description="Helical" evidence="1">
    <location>
        <begin position="12"/>
        <end position="30"/>
    </location>
</feature>
<dbReference type="Proteomes" id="UP001620626">
    <property type="component" value="Unassembled WGS sequence"/>
</dbReference>
<comment type="caution">
    <text evidence="2">The sequence shown here is derived from an EMBL/GenBank/DDBJ whole genome shotgun (WGS) entry which is preliminary data.</text>
</comment>
<accession>A0ABD2KY07</accession>
<keyword evidence="1" id="KW-1133">Transmembrane helix</keyword>
<keyword evidence="3" id="KW-1185">Reference proteome</keyword>